<dbReference type="PROSITE" id="PS00954">
    <property type="entry name" value="IGP_DEHYDRATASE_1"/>
    <property type="match status" value="1"/>
</dbReference>
<evidence type="ECO:0000256" key="7">
    <source>
        <dbReference type="RuleBase" id="RU000599"/>
    </source>
</evidence>
<dbReference type="PANTHER" id="PTHR23133:SF2">
    <property type="entry name" value="IMIDAZOLEGLYCEROL-PHOSPHATE DEHYDRATASE"/>
    <property type="match status" value="1"/>
</dbReference>
<comment type="subcellular location">
    <subcellularLocation>
        <location evidence="6 7">Cytoplasm</location>
    </subcellularLocation>
</comment>
<name>A0A0G0KDW8_9BACT</name>
<sequence length="196" mass="22196">MKRISKVVRKTNETEISINLNIDGSGKRKIETPIGFLNHMLYLFSKHGLFDLDIKAKGDTFIDDHHTVEDIGIVLGQAFAEALKDKKGINRYGFFILPMDEALASVAIDFAGRFSFTQQCEFTREKVGDLSTELVYDFWDAFAQNAKANVYIKVENGRNDHHKIEAIFKAMARACRMACERDKRNQSTVPSTKGVL</sequence>
<dbReference type="GO" id="GO:0000105">
    <property type="term" value="P:L-histidine biosynthetic process"/>
    <property type="evidence" value="ECO:0007669"/>
    <property type="project" value="UniProtKB-UniRule"/>
</dbReference>
<dbReference type="FunFam" id="3.30.230.40:FF:000003">
    <property type="entry name" value="Imidazoleglycerol-phosphate dehydratase HisB"/>
    <property type="match status" value="1"/>
</dbReference>
<keyword evidence="4 6" id="KW-0368">Histidine biosynthesis</keyword>
<evidence type="ECO:0000313" key="8">
    <source>
        <dbReference type="EMBL" id="KKQ38786.1"/>
    </source>
</evidence>
<comment type="catalytic activity">
    <reaction evidence="6 7">
        <text>D-erythro-1-(imidazol-4-yl)glycerol 3-phosphate = 3-(imidazol-4-yl)-2-oxopropyl phosphate + H2O</text>
        <dbReference type="Rhea" id="RHEA:11040"/>
        <dbReference type="ChEBI" id="CHEBI:15377"/>
        <dbReference type="ChEBI" id="CHEBI:57766"/>
        <dbReference type="ChEBI" id="CHEBI:58278"/>
        <dbReference type="EC" id="4.2.1.19"/>
    </reaction>
</comment>
<keyword evidence="6" id="KW-0963">Cytoplasm</keyword>
<dbReference type="InterPro" id="IPR020565">
    <property type="entry name" value="ImidazoleglycerP_deHydtase_CS"/>
</dbReference>
<evidence type="ECO:0000256" key="5">
    <source>
        <dbReference type="ARBA" id="ARBA00023239"/>
    </source>
</evidence>
<dbReference type="PATRIC" id="fig|1618481.3.peg.119"/>
<comment type="similarity">
    <text evidence="6 7">Belongs to the imidazoleglycerol-phosphate dehydratase family.</text>
</comment>
<dbReference type="EC" id="4.2.1.19" evidence="6 7"/>
<comment type="pathway">
    <text evidence="1 6 7">Amino-acid biosynthesis; L-histidine biosynthesis; L-histidine from 5-phospho-alpha-D-ribose 1-diphosphate: step 6/9.</text>
</comment>
<organism evidence="8 9">
    <name type="scientific">Candidatus Roizmanbacteria bacterium GW2011_GWA2_37_7</name>
    <dbReference type="NCBI Taxonomy" id="1618481"/>
    <lineage>
        <taxon>Bacteria</taxon>
        <taxon>Candidatus Roizmaniibacteriota</taxon>
    </lineage>
</organism>
<dbReference type="STRING" id="1618481.US54_C0003G0014"/>
<dbReference type="HAMAP" id="MF_00076">
    <property type="entry name" value="HisB"/>
    <property type="match status" value="1"/>
</dbReference>
<dbReference type="Gene3D" id="3.30.230.40">
    <property type="entry name" value="Imidazole glycerol phosphate dehydratase, domain 1"/>
    <property type="match status" value="2"/>
</dbReference>
<dbReference type="InterPro" id="IPR038494">
    <property type="entry name" value="IGPD_sf"/>
</dbReference>
<dbReference type="UniPathway" id="UPA00031">
    <property type="reaction ID" value="UER00011"/>
</dbReference>
<evidence type="ECO:0000256" key="1">
    <source>
        <dbReference type="ARBA" id="ARBA00005047"/>
    </source>
</evidence>
<keyword evidence="3 6" id="KW-0028">Amino-acid biosynthesis</keyword>
<dbReference type="Pfam" id="PF00475">
    <property type="entry name" value="IGPD"/>
    <property type="match status" value="1"/>
</dbReference>
<comment type="caution">
    <text evidence="8">The sequence shown here is derived from an EMBL/GenBank/DDBJ whole genome shotgun (WGS) entry which is preliminary data.</text>
</comment>
<keyword evidence="5 6" id="KW-0456">Lyase</keyword>
<dbReference type="AlphaFoldDB" id="A0A0G0KDW8"/>
<evidence type="ECO:0000313" key="9">
    <source>
        <dbReference type="Proteomes" id="UP000034471"/>
    </source>
</evidence>
<evidence type="ECO:0000256" key="3">
    <source>
        <dbReference type="ARBA" id="ARBA00022605"/>
    </source>
</evidence>
<dbReference type="EMBL" id="LBTJ01000003">
    <property type="protein sequence ID" value="KKQ38786.1"/>
    <property type="molecule type" value="Genomic_DNA"/>
</dbReference>
<dbReference type="NCBIfam" id="NF002114">
    <property type="entry name" value="PRK00951.2-4"/>
    <property type="match status" value="1"/>
</dbReference>
<reference evidence="8 9" key="1">
    <citation type="journal article" date="2015" name="Nature">
        <title>rRNA introns, odd ribosomes, and small enigmatic genomes across a large radiation of phyla.</title>
        <authorList>
            <person name="Brown C.T."/>
            <person name="Hug L.A."/>
            <person name="Thomas B.C."/>
            <person name="Sharon I."/>
            <person name="Castelle C.J."/>
            <person name="Singh A."/>
            <person name="Wilkins M.J."/>
            <person name="Williams K.H."/>
            <person name="Banfield J.F."/>
        </authorList>
    </citation>
    <scope>NUCLEOTIDE SEQUENCE [LARGE SCALE GENOMIC DNA]</scope>
</reference>
<dbReference type="InterPro" id="IPR020568">
    <property type="entry name" value="Ribosomal_Su5_D2-typ_SF"/>
</dbReference>
<dbReference type="Proteomes" id="UP000034471">
    <property type="component" value="Unassembled WGS sequence"/>
</dbReference>
<dbReference type="InterPro" id="IPR000807">
    <property type="entry name" value="ImidazoleglycerolP_deHydtase"/>
</dbReference>
<dbReference type="GO" id="GO:0005737">
    <property type="term" value="C:cytoplasm"/>
    <property type="evidence" value="ECO:0007669"/>
    <property type="project" value="UniProtKB-SubCell"/>
</dbReference>
<dbReference type="FunFam" id="3.30.230.40:FF:000001">
    <property type="entry name" value="Imidazoleglycerol-phosphate dehydratase HisB"/>
    <property type="match status" value="1"/>
</dbReference>
<gene>
    <name evidence="6" type="primary">hisB</name>
    <name evidence="8" type="ORF">US54_C0003G0014</name>
</gene>
<dbReference type="SUPFAM" id="SSF54211">
    <property type="entry name" value="Ribosomal protein S5 domain 2-like"/>
    <property type="match status" value="2"/>
</dbReference>
<protein>
    <recommendedName>
        <fullName evidence="2 6">Imidazoleglycerol-phosphate dehydratase</fullName>
        <shortName evidence="6">IGPD</shortName>
        <ecNumber evidence="6 7">4.2.1.19</ecNumber>
    </recommendedName>
</protein>
<evidence type="ECO:0000256" key="2">
    <source>
        <dbReference type="ARBA" id="ARBA00016664"/>
    </source>
</evidence>
<accession>A0A0G0KDW8</accession>
<evidence type="ECO:0000256" key="4">
    <source>
        <dbReference type="ARBA" id="ARBA00023102"/>
    </source>
</evidence>
<dbReference type="GO" id="GO:0004424">
    <property type="term" value="F:imidazoleglycerol-phosphate dehydratase activity"/>
    <property type="evidence" value="ECO:0007669"/>
    <property type="project" value="UniProtKB-UniRule"/>
</dbReference>
<dbReference type="PROSITE" id="PS00955">
    <property type="entry name" value="IGP_DEHYDRATASE_2"/>
    <property type="match status" value="1"/>
</dbReference>
<proteinExistence type="inferred from homology"/>
<evidence type="ECO:0000256" key="6">
    <source>
        <dbReference type="HAMAP-Rule" id="MF_00076"/>
    </source>
</evidence>
<dbReference type="NCBIfam" id="NF002111">
    <property type="entry name" value="PRK00951.2-1"/>
    <property type="match status" value="1"/>
</dbReference>
<dbReference type="PANTHER" id="PTHR23133">
    <property type="entry name" value="IMIDAZOLEGLYCEROL-PHOSPHATE DEHYDRATASE HIS7"/>
    <property type="match status" value="1"/>
</dbReference>
<dbReference type="CDD" id="cd07914">
    <property type="entry name" value="IGPD"/>
    <property type="match status" value="1"/>
</dbReference>